<dbReference type="Gene3D" id="6.10.250.2860">
    <property type="match status" value="1"/>
</dbReference>
<evidence type="ECO:0000256" key="1">
    <source>
        <dbReference type="ARBA" id="ARBA00022723"/>
    </source>
</evidence>
<evidence type="ECO:0000256" key="5">
    <source>
        <dbReference type="HAMAP-Rule" id="MF_00900"/>
    </source>
</evidence>
<dbReference type="Gene3D" id="3.40.50.300">
    <property type="entry name" value="P-loop containing nucleotide triphosphate hydrolases"/>
    <property type="match status" value="1"/>
</dbReference>
<keyword evidence="9" id="KW-1185">Reference proteome</keyword>
<keyword evidence="4 5" id="KW-0342">GTP-binding</keyword>
<dbReference type="InterPro" id="IPR005225">
    <property type="entry name" value="Small_GTP-bd"/>
</dbReference>
<comment type="caution">
    <text evidence="8">The sequence shown here is derived from an EMBL/GenBank/DDBJ whole genome shotgun (WGS) entry which is preliminary data.</text>
</comment>
<keyword evidence="2 5" id="KW-0547">Nucleotide-binding</keyword>
<feature type="region of interest" description="Disordered" evidence="6">
    <location>
        <begin position="34"/>
        <end position="68"/>
    </location>
</feature>
<dbReference type="Pfam" id="PF13167">
    <property type="entry name" value="GTP-bdg_N"/>
    <property type="match status" value="1"/>
</dbReference>
<keyword evidence="5" id="KW-0963">Cytoplasm</keyword>
<dbReference type="InterPro" id="IPR025121">
    <property type="entry name" value="GTPase_HflX_N"/>
</dbReference>
<dbReference type="NCBIfam" id="TIGR00231">
    <property type="entry name" value="small_GTP"/>
    <property type="match status" value="1"/>
</dbReference>
<evidence type="ECO:0000313" key="9">
    <source>
        <dbReference type="Proteomes" id="UP000298355"/>
    </source>
</evidence>
<dbReference type="Pfam" id="PF01926">
    <property type="entry name" value="MMR_HSR1"/>
    <property type="match status" value="1"/>
</dbReference>
<evidence type="ECO:0000256" key="4">
    <source>
        <dbReference type="ARBA" id="ARBA00023134"/>
    </source>
</evidence>
<dbReference type="PRINTS" id="PR00326">
    <property type="entry name" value="GTP1OBG"/>
</dbReference>
<evidence type="ECO:0000256" key="2">
    <source>
        <dbReference type="ARBA" id="ARBA00022741"/>
    </source>
</evidence>
<reference evidence="8 9" key="1">
    <citation type="submission" date="2019-03" db="EMBL/GenBank/DDBJ databases">
        <title>Genomics of glacier-inhabiting Cryobacterium strains.</title>
        <authorList>
            <person name="Liu Q."/>
            <person name="Xin Y.-H."/>
        </authorList>
    </citation>
    <scope>NUCLEOTIDE SEQUENCE [LARGE SCALE GENOMIC DNA]</scope>
    <source>
        <strain evidence="8 9">TMT4-23</strain>
    </source>
</reference>
<dbReference type="InterPro" id="IPR006073">
    <property type="entry name" value="GTP-bd"/>
</dbReference>
<dbReference type="NCBIfam" id="TIGR03156">
    <property type="entry name" value="GTP_HflX"/>
    <property type="match status" value="1"/>
</dbReference>
<dbReference type="InterPro" id="IPR027417">
    <property type="entry name" value="P-loop_NTPase"/>
</dbReference>
<dbReference type="RefSeq" id="WP_134361884.1">
    <property type="nucleotide sequence ID" value="NZ_SOGJ01000005.1"/>
</dbReference>
<dbReference type="PANTHER" id="PTHR10229:SF0">
    <property type="entry name" value="GTP-BINDING PROTEIN 6-RELATED"/>
    <property type="match status" value="1"/>
</dbReference>
<protein>
    <recommendedName>
        <fullName evidence="5">GTPase HflX</fullName>
    </recommendedName>
    <alternativeName>
        <fullName evidence="5">GTP-binding protein HflX</fullName>
    </alternativeName>
</protein>
<keyword evidence="1" id="KW-0479">Metal-binding</keyword>
<proteinExistence type="inferred from homology"/>
<dbReference type="PIRSF" id="PIRSF006809">
    <property type="entry name" value="GTP-binding_hflX_prd"/>
    <property type="match status" value="1"/>
</dbReference>
<name>A0ABY2J9B0_9MICO</name>
<dbReference type="InterPro" id="IPR032305">
    <property type="entry name" value="GTP-bd_M"/>
</dbReference>
<dbReference type="PANTHER" id="PTHR10229">
    <property type="entry name" value="GTP-BINDING PROTEIN HFLX"/>
    <property type="match status" value="1"/>
</dbReference>
<dbReference type="EMBL" id="SOGJ01000005">
    <property type="protein sequence ID" value="TFD01538.1"/>
    <property type="molecule type" value="Genomic_DNA"/>
</dbReference>
<evidence type="ECO:0000259" key="7">
    <source>
        <dbReference type="PROSITE" id="PS51705"/>
    </source>
</evidence>
<dbReference type="InterPro" id="IPR042108">
    <property type="entry name" value="GTPase_HflX_N_sf"/>
</dbReference>
<dbReference type="Gene3D" id="3.40.50.11060">
    <property type="entry name" value="GTPase HflX, N-terminal domain"/>
    <property type="match status" value="1"/>
</dbReference>
<feature type="domain" description="Hflx-type G" evidence="7">
    <location>
        <begin position="288"/>
        <end position="453"/>
    </location>
</feature>
<comment type="similarity">
    <text evidence="5">Belongs to the TRAFAC class OBG-HflX-like GTPase superfamily. HflX GTPase family.</text>
</comment>
<comment type="subcellular location">
    <subcellularLocation>
        <location evidence="5">Cytoplasm</location>
    </subcellularLocation>
    <text evidence="5">May associate with membranes.</text>
</comment>
<dbReference type="InterPro" id="IPR030394">
    <property type="entry name" value="G_HFLX_dom"/>
</dbReference>
<evidence type="ECO:0000256" key="6">
    <source>
        <dbReference type="SAM" id="MobiDB-lite"/>
    </source>
</evidence>
<keyword evidence="3" id="KW-0460">Magnesium</keyword>
<dbReference type="PROSITE" id="PS51705">
    <property type="entry name" value="G_HFLX"/>
    <property type="match status" value="1"/>
</dbReference>
<sequence>MTESIDNDGTDDVVARVLASADSKSAGYSLFRSGSAQALQAESEPSHDNEGHDGVQQDREDRNALRRVPSLSTELEDVTEVEYRQLRLENVVLIGLYTHGTVADAENSMRELAALAETAGATVLDGLMQRRAKPDASTYLGKGKAEEVAGIVKAMGADTVIADTELAPSQRRALEDVVKVKVIDRTAVILDIFSQHAKSREGKAQVELAQLEYLLPRLRGWGDSMSRQAGGQVGGAGAGMGSRGPGETKIELDRRRIHTRMSRLRKQILEMKPAREAKRANRKRNAVPSVAIVGYTNAGKSSLLNRITRAGVLVENSLFATLDATVRKSTTTDGRLYTLTDTVGFVRNLPHQLVEAFRSTLEEVADADVIVHVVDGSHPDPSSQLSTVREVIAEVGAREIPEIVVFNKSDLVSEDDRLVLRGLWPQGIFVSARTGEGIEELLTAAADLLPRPSIKLELLIPYERGDLIAVLHEQGTILSTEYAETGTEVTALVTEEIQAQFEPFAVRPAVAG</sequence>
<comment type="subunit">
    <text evidence="5">Monomer. Associates with the 50S ribosomal subunit.</text>
</comment>
<evidence type="ECO:0000313" key="8">
    <source>
        <dbReference type="EMBL" id="TFD01538.1"/>
    </source>
</evidence>
<evidence type="ECO:0000256" key="3">
    <source>
        <dbReference type="ARBA" id="ARBA00022842"/>
    </source>
</evidence>
<dbReference type="Proteomes" id="UP000298355">
    <property type="component" value="Unassembled WGS sequence"/>
</dbReference>
<dbReference type="InterPro" id="IPR016496">
    <property type="entry name" value="GTPase_HflX"/>
</dbReference>
<comment type="function">
    <text evidence="5">GTPase that associates with the 50S ribosomal subunit and may have a role during protein synthesis or ribosome biogenesis.</text>
</comment>
<accession>A0ABY2J9B0</accession>
<feature type="compositionally biased region" description="Basic and acidic residues" evidence="6">
    <location>
        <begin position="44"/>
        <end position="64"/>
    </location>
</feature>
<dbReference type="CDD" id="cd01878">
    <property type="entry name" value="HflX"/>
    <property type="match status" value="1"/>
</dbReference>
<dbReference type="HAMAP" id="MF_00900">
    <property type="entry name" value="GTPase_HflX"/>
    <property type="match status" value="1"/>
</dbReference>
<dbReference type="Pfam" id="PF16360">
    <property type="entry name" value="GTP-bdg_M"/>
    <property type="match status" value="1"/>
</dbReference>
<gene>
    <name evidence="5 8" type="primary">hflX</name>
    <name evidence="8" type="ORF">E3O65_00945</name>
</gene>
<dbReference type="SUPFAM" id="SSF52540">
    <property type="entry name" value="P-loop containing nucleoside triphosphate hydrolases"/>
    <property type="match status" value="1"/>
</dbReference>
<organism evidence="8 9">
    <name type="scientific">Cryobacterium breve</name>
    <dbReference type="NCBI Taxonomy" id="1259258"/>
    <lineage>
        <taxon>Bacteria</taxon>
        <taxon>Bacillati</taxon>
        <taxon>Actinomycetota</taxon>
        <taxon>Actinomycetes</taxon>
        <taxon>Micrococcales</taxon>
        <taxon>Microbacteriaceae</taxon>
        <taxon>Cryobacterium</taxon>
    </lineage>
</organism>